<evidence type="ECO:0000313" key="3">
    <source>
        <dbReference type="EMBL" id="GJU06259.1"/>
    </source>
</evidence>
<feature type="domain" description="Reverse transcriptase Ty1/copia-type" evidence="2">
    <location>
        <begin position="95"/>
        <end position="193"/>
    </location>
</feature>
<reference evidence="3" key="2">
    <citation type="submission" date="2022-01" db="EMBL/GenBank/DDBJ databases">
        <authorList>
            <person name="Yamashiro T."/>
            <person name="Shiraishi A."/>
            <person name="Satake H."/>
            <person name="Nakayama K."/>
        </authorList>
    </citation>
    <scope>NUCLEOTIDE SEQUENCE</scope>
</reference>
<feature type="region of interest" description="Disordered" evidence="1">
    <location>
        <begin position="1"/>
        <end position="36"/>
    </location>
</feature>
<proteinExistence type="predicted"/>
<sequence length="193" mass="22188">MTFDHNNSNLTPQRQKGSDYDNSAPTPQLQKNSVDNSTDLEIQDHANEPSTLNLVLNDVTTADETDTSLQELEFLFSPMYEESFNEGNKGVSKLDIWELIDKSFGKTVINLKWLWKNKKDEDNTVILNKARLVAKGYRQEEGVDFEESFAPVVRLEAVRIFVSYAAYKSFTIYQMDVKTDFLNVPLKEEVYVK</sequence>
<dbReference type="EMBL" id="BQNB010021426">
    <property type="protein sequence ID" value="GJU06259.1"/>
    <property type="molecule type" value="Genomic_DNA"/>
</dbReference>
<keyword evidence="4" id="KW-1185">Reference proteome</keyword>
<reference evidence="3" key="1">
    <citation type="journal article" date="2022" name="Int. J. Mol. Sci.">
        <title>Draft Genome of Tanacetum Coccineum: Genomic Comparison of Closely Related Tanacetum-Family Plants.</title>
        <authorList>
            <person name="Yamashiro T."/>
            <person name="Shiraishi A."/>
            <person name="Nakayama K."/>
            <person name="Satake H."/>
        </authorList>
    </citation>
    <scope>NUCLEOTIDE SEQUENCE</scope>
</reference>
<evidence type="ECO:0000259" key="2">
    <source>
        <dbReference type="Pfam" id="PF07727"/>
    </source>
</evidence>
<name>A0ABQ5J1E6_9ASTR</name>
<protein>
    <submittedName>
        <fullName evidence="3">Retrovirus-related pol polyprotein from transposon TNT 1-94</fullName>
    </submittedName>
</protein>
<dbReference type="InterPro" id="IPR013103">
    <property type="entry name" value="RVT_2"/>
</dbReference>
<evidence type="ECO:0000313" key="4">
    <source>
        <dbReference type="Proteomes" id="UP001151760"/>
    </source>
</evidence>
<gene>
    <name evidence="3" type="ORF">Tco_1122689</name>
</gene>
<dbReference type="Proteomes" id="UP001151760">
    <property type="component" value="Unassembled WGS sequence"/>
</dbReference>
<organism evidence="3 4">
    <name type="scientific">Tanacetum coccineum</name>
    <dbReference type="NCBI Taxonomy" id="301880"/>
    <lineage>
        <taxon>Eukaryota</taxon>
        <taxon>Viridiplantae</taxon>
        <taxon>Streptophyta</taxon>
        <taxon>Embryophyta</taxon>
        <taxon>Tracheophyta</taxon>
        <taxon>Spermatophyta</taxon>
        <taxon>Magnoliopsida</taxon>
        <taxon>eudicotyledons</taxon>
        <taxon>Gunneridae</taxon>
        <taxon>Pentapetalae</taxon>
        <taxon>asterids</taxon>
        <taxon>campanulids</taxon>
        <taxon>Asterales</taxon>
        <taxon>Asteraceae</taxon>
        <taxon>Asteroideae</taxon>
        <taxon>Anthemideae</taxon>
        <taxon>Anthemidinae</taxon>
        <taxon>Tanacetum</taxon>
    </lineage>
</organism>
<dbReference type="Pfam" id="PF07727">
    <property type="entry name" value="RVT_2"/>
    <property type="match status" value="1"/>
</dbReference>
<accession>A0ABQ5J1E6</accession>
<comment type="caution">
    <text evidence="3">The sequence shown here is derived from an EMBL/GenBank/DDBJ whole genome shotgun (WGS) entry which is preliminary data.</text>
</comment>
<evidence type="ECO:0000256" key="1">
    <source>
        <dbReference type="SAM" id="MobiDB-lite"/>
    </source>
</evidence>